<evidence type="ECO:0000256" key="2">
    <source>
        <dbReference type="SAM" id="MobiDB-lite"/>
    </source>
</evidence>
<reference evidence="4" key="1">
    <citation type="submission" date="2025-08" db="UniProtKB">
        <authorList>
            <consortium name="Ensembl"/>
        </authorList>
    </citation>
    <scope>IDENTIFICATION</scope>
</reference>
<dbReference type="PROSITE" id="PS00615">
    <property type="entry name" value="C_TYPE_LECTIN_1"/>
    <property type="match status" value="1"/>
</dbReference>
<accession>A0A8C1DNW1</accession>
<dbReference type="PANTHER" id="PTHR45784:SF3">
    <property type="entry name" value="C-TYPE LECTIN DOMAIN FAMILY 4 MEMBER K-LIKE-RELATED"/>
    <property type="match status" value="1"/>
</dbReference>
<evidence type="ECO:0000259" key="3">
    <source>
        <dbReference type="PROSITE" id="PS50041"/>
    </source>
</evidence>
<dbReference type="AlphaFoldDB" id="A0A8C1DNW1"/>
<protein>
    <recommendedName>
        <fullName evidence="3">C-type lectin domain-containing protein</fullName>
    </recommendedName>
</protein>
<dbReference type="InterPro" id="IPR001304">
    <property type="entry name" value="C-type_lectin-like"/>
</dbReference>
<reference evidence="4" key="2">
    <citation type="submission" date="2025-09" db="UniProtKB">
        <authorList>
            <consortium name="Ensembl"/>
        </authorList>
    </citation>
    <scope>IDENTIFICATION</scope>
</reference>
<dbReference type="GeneTree" id="ENSGT01100000263473"/>
<dbReference type="PROSITE" id="PS50041">
    <property type="entry name" value="C_TYPE_LECTIN_2"/>
    <property type="match status" value="1"/>
</dbReference>
<proteinExistence type="predicted"/>
<organism evidence="4 5">
    <name type="scientific">Cyprinus carpio carpio</name>
    <dbReference type="NCBI Taxonomy" id="630221"/>
    <lineage>
        <taxon>Eukaryota</taxon>
        <taxon>Metazoa</taxon>
        <taxon>Chordata</taxon>
        <taxon>Craniata</taxon>
        <taxon>Vertebrata</taxon>
        <taxon>Euteleostomi</taxon>
        <taxon>Actinopterygii</taxon>
        <taxon>Neopterygii</taxon>
        <taxon>Teleostei</taxon>
        <taxon>Ostariophysi</taxon>
        <taxon>Cypriniformes</taxon>
        <taxon>Cyprinidae</taxon>
        <taxon>Cyprininae</taxon>
        <taxon>Cyprinus</taxon>
    </lineage>
</organism>
<dbReference type="Gene3D" id="3.10.100.10">
    <property type="entry name" value="Mannose-Binding Protein A, subunit A"/>
    <property type="match status" value="1"/>
</dbReference>
<evidence type="ECO:0000313" key="4">
    <source>
        <dbReference type="Ensembl" id="ENSCCRP00000063902.1"/>
    </source>
</evidence>
<dbReference type="InterPro" id="IPR018378">
    <property type="entry name" value="C-type_lectin_CS"/>
</dbReference>
<dbReference type="Proteomes" id="UP001108240">
    <property type="component" value="Unplaced"/>
</dbReference>
<dbReference type="PANTHER" id="PTHR45784">
    <property type="entry name" value="C-TYPE LECTIN DOMAIN FAMILY 20 MEMBER A-RELATED"/>
    <property type="match status" value="1"/>
</dbReference>
<dbReference type="SUPFAM" id="SSF56436">
    <property type="entry name" value="C-type lectin-like"/>
    <property type="match status" value="1"/>
</dbReference>
<dbReference type="InterPro" id="IPR016187">
    <property type="entry name" value="CTDL_fold"/>
</dbReference>
<feature type="region of interest" description="Disordered" evidence="2">
    <location>
        <begin position="59"/>
        <end position="81"/>
    </location>
</feature>
<dbReference type="InterPro" id="IPR016186">
    <property type="entry name" value="C-type_lectin-like/link_sf"/>
</dbReference>
<keyword evidence="1" id="KW-1015">Disulfide bond</keyword>
<dbReference type="Ensembl" id="ENSCCRT00000069254.2">
    <property type="protein sequence ID" value="ENSCCRP00000063902.1"/>
    <property type="gene ID" value="ENSCCRG00000034323.2"/>
</dbReference>
<name>A0A8C1DNW1_CYPCA</name>
<dbReference type="OMA" id="FRYWATD"/>
<evidence type="ECO:0000256" key="1">
    <source>
        <dbReference type="ARBA" id="ARBA00023157"/>
    </source>
</evidence>
<keyword evidence="5" id="KW-1185">Reference proteome</keyword>
<evidence type="ECO:0000313" key="5">
    <source>
        <dbReference type="Proteomes" id="UP001108240"/>
    </source>
</evidence>
<feature type="domain" description="C-type lectin" evidence="3">
    <location>
        <begin position="11"/>
        <end position="108"/>
    </location>
</feature>
<dbReference type="Pfam" id="PF00059">
    <property type="entry name" value="Lectin_C"/>
    <property type="match status" value="1"/>
</dbReference>
<sequence>MEVFSISGLGCRRRVVMNGSGLQNQQAEQLINNKVGKTKSPKSQVWINLFRVRDSWQWSDQSNSSFRDWSPGQPDDSGGVENCAVIEHGSQRRWNDISCINQYPFVCHEGE</sequence>